<dbReference type="WBParaSite" id="EN70_10971">
    <property type="protein sequence ID" value="EN70_10971"/>
    <property type="gene ID" value="EN70_10971"/>
</dbReference>
<feature type="chain" id="PRO_5010558685" evidence="1">
    <location>
        <begin position="17"/>
        <end position="93"/>
    </location>
</feature>
<gene>
    <name evidence="2 4 5" type="ORF">LOAG_10506</name>
</gene>
<accession>A0A1S0TPS0</accession>
<name>A0A1I7V8B0_LOALO</name>
<reference evidence="4 5" key="2">
    <citation type="submission" date="2016-11" db="UniProtKB">
        <authorList>
            <consortium name="WormBaseParasite"/>
        </authorList>
    </citation>
    <scope>IDENTIFICATION</scope>
</reference>
<dbReference type="Proteomes" id="UP000095285">
    <property type="component" value="Unassembled WGS sequence"/>
</dbReference>
<dbReference type="RefSeq" id="XP_003146078.1">
    <property type="nucleotide sequence ID" value="XM_003146030.1"/>
</dbReference>
<evidence type="ECO:0000313" key="5">
    <source>
        <dbReference type="WBParaSite" id="EN70_11416"/>
    </source>
</evidence>
<dbReference type="WBParaSite" id="EN70_11416">
    <property type="protein sequence ID" value="EN70_11416"/>
    <property type="gene ID" value="EN70_11416"/>
</dbReference>
<protein>
    <submittedName>
        <fullName evidence="4 5">Secreted protein</fullName>
    </submittedName>
</protein>
<evidence type="ECO:0000313" key="4">
    <source>
        <dbReference type="WBParaSite" id="EN70_10971"/>
    </source>
</evidence>
<evidence type="ECO:0000313" key="2">
    <source>
        <dbReference type="EMBL" id="EFO17990.1"/>
    </source>
</evidence>
<keyword evidence="1" id="KW-0732">Signal</keyword>
<organism evidence="3 4">
    <name type="scientific">Loa loa</name>
    <name type="common">Eye worm</name>
    <name type="synonym">Filaria loa</name>
    <dbReference type="NCBI Taxonomy" id="7209"/>
    <lineage>
        <taxon>Eukaryota</taxon>
        <taxon>Metazoa</taxon>
        <taxon>Ecdysozoa</taxon>
        <taxon>Nematoda</taxon>
        <taxon>Chromadorea</taxon>
        <taxon>Rhabditida</taxon>
        <taxon>Spirurina</taxon>
        <taxon>Spiruromorpha</taxon>
        <taxon>Filarioidea</taxon>
        <taxon>Onchocercidae</taxon>
        <taxon>Loa</taxon>
    </lineage>
</organism>
<sequence>MVKLIVLFVFVIYCGAMMRAPGGGAGPGAGAVPGGAVAIVVHGEAGKLWDDNQLIEIMQLKSTLANYSTIEDGSLPVLEENPMLSVKNLELIK</sequence>
<evidence type="ECO:0000256" key="1">
    <source>
        <dbReference type="SAM" id="SignalP"/>
    </source>
</evidence>
<dbReference type="AlphaFoldDB" id="A0A1I7V8B0"/>
<dbReference type="EMBL" id="JH712615">
    <property type="protein sequence ID" value="EFO17990.1"/>
    <property type="molecule type" value="Genomic_DNA"/>
</dbReference>
<reference evidence="2 3" key="1">
    <citation type="submission" date="2012-04" db="EMBL/GenBank/DDBJ databases">
        <title>The Genome Sequence of Loa loa.</title>
        <authorList>
            <consortium name="The Broad Institute Genome Sequencing Platform"/>
            <consortium name="Broad Institute Genome Sequencing Center for Infectious Disease"/>
            <person name="Nutman T.B."/>
            <person name="Fink D.L."/>
            <person name="Russ C."/>
            <person name="Young S."/>
            <person name="Zeng Q."/>
            <person name="Gargeya S."/>
            <person name="Alvarado L."/>
            <person name="Berlin A."/>
            <person name="Chapman S.B."/>
            <person name="Chen Z."/>
            <person name="Freedman E."/>
            <person name="Gellesch M."/>
            <person name="Goldberg J."/>
            <person name="Griggs A."/>
            <person name="Gujja S."/>
            <person name="Heilman E.R."/>
            <person name="Heiman D."/>
            <person name="Howarth C."/>
            <person name="Mehta T."/>
            <person name="Neiman D."/>
            <person name="Pearson M."/>
            <person name="Roberts A."/>
            <person name="Saif S."/>
            <person name="Shea T."/>
            <person name="Shenoy N."/>
            <person name="Sisk P."/>
            <person name="Stolte C."/>
            <person name="Sykes S."/>
            <person name="White J."/>
            <person name="Yandava C."/>
            <person name="Haas B."/>
            <person name="Henn M.R."/>
            <person name="Nusbaum C."/>
            <person name="Birren B."/>
        </authorList>
    </citation>
    <scope>NUCLEOTIDE SEQUENCE [LARGE SCALE GENOMIC DNA]</scope>
</reference>
<keyword evidence="3" id="KW-1185">Reference proteome</keyword>
<accession>A0A1I7V8B0</accession>
<dbReference type="GeneID" id="9947953"/>
<dbReference type="KEGG" id="loa:LOAG_10506"/>
<proteinExistence type="predicted"/>
<evidence type="ECO:0000313" key="3">
    <source>
        <dbReference type="Proteomes" id="UP000095285"/>
    </source>
</evidence>
<dbReference type="CTD" id="9947953"/>
<feature type="signal peptide" evidence="1">
    <location>
        <begin position="1"/>
        <end position="16"/>
    </location>
</feature>